<dbReference type="Pfam" id="PF00481">
    <property type="entry name" value="PP2C"/>
    <property type="match status" value="1"/>
</dbReference>
<accession>A0A1J4JL57</accession>
<dbReference type="AlphaFoldDB" id="A0A1J4JL57"/>
<comment type="caution">
    <text evidence="7">The sequence shown here is derived from an EMBL/GenBank/DDBJ whole genome shotgun (WGS) entry which is preliminary data.</text>
</comment>
<dbReference type="Gene3D" id="3.10.20.870">
    <property type="entry name" value="PFU (PLAA family ubiquitin binding), C-terminal domain"/>
    <property type="match status" value="1"/>
</dbReference>
<keyword evidence="3 4" id="KW-0904">Protein phosphatase</keyword>
<reference evidence="7" key="1">
    <citation type="submission" date="2016-10" db="EMBL/GenBank/DDBJ databases">
        <authorList>
            <person name="Benchimol M."/>
            <person name="Almeida L.G."/>
            <person name="Vasconcelos A.T."/>
            <person name="Perreira-Neves A."/>
            <person name="Rosa I.A."/>
            <person name="Tasca T."/>
            <person name="Bogo M.R."/>
            <person name="de Souza W."/>
        </authorList>
    </citation>
    <scope>NUCLEOTIDE SEQUENCE [LARGE SCALE GENOMIC DNA]</scope>
    <source>
        <strain evidence="7">K</strain>
    </source>
</reference>
<dbReference type="SMART" id="SM00320">
    <property type="entry name" value="WD40"/>
    <property type="match status" value="3"/>
</dbReference>
<dbReference type="InterPro" id="IPR000222">
    <property type="entry name" value="PP2C_BS"/>
</dbReference>
<dbReference type="Gene3D" id="3.60.40.10">
    <property type="entry name" value="PPM-type phosphatase domain"/>
    <property type="match status" value="1"/>
</dbReference>
<dbReference type="GO" id="GO:0004722">
    <property type="term" value="F:protein serine/threonine phosphatase activity"/>
    <property type="evidence" value="ECO:0007669"/>
    <property type="project" value="InterPro"/>
</dbReference>
<dbReference type="GeneID" id="94843865"/>
<dbReference type="InterPro" id="IPR001932">
    <property type="entry name" value="PPM-type_phosphatase-like_dom"/>
</dbReference>
<organism evidence="7 8">
    <name type="scientific">Tritrichomonas foetus</name>
    <dbReference type="NCBI Taxonomy" id="1144522"/>
    <lineage>
        <taxon>Eukaryota</taxon>
        <taxon>Metamonada</taxon>
        <taxon>Parabasalia</taxon>
        <taxon>Tritrichomonadida</taxon>
        <taxon>Tritrichomonadidae</taxon>
        <taxon>Tritrichomonas</taxon>
    </lineage>
</organism>
<dbReference type="PROSITE" id="PS01032">
    <property type="entry name" value="PPM_1"/>
    <property type="match status" value="1"/>
</dbReference>
<dbReference type="InterPro" id="IPR001680">
    <property type="entry name" value="WD40_rpt"/>
</dbReference>
<keyword evidence="2 4" id="KW-0378">Hydrolase</keyword>
<dbReference type="SUPFAM" id="SSF50978">
    <property type="entry name" value="WD40 repeat-like"/>
    <property type="match status" value="1"/>
</dbReference>
<evidence type="ECO:0000256" key="4">
    <source>
        <dbReference type="RuleBase" id="RU003465"/>
    </source>
</evidence>
<evidence type="ECO:0000256" key="3">
    <source>
        <dbReference type="ARBA" id="ARBA00022912"/>
    </source>
</evidence>
<dbReference type="OrthoDB" id="10264738at2759"/>
<evidence type="ECO:0000259" key="6">
    <source>
        <dbReference type="PROSITE" id="PS51746"/>
    </source>
</evidence>
<keyword evidence="1" id="KW-0479">Metal-binding</keyword>
<dbReference type="PROSITE" id="PS51394">
    <property type="entry name" value="PFU"/>
    <property type="match status" value="1"/>
</dbReference>
<dbReference type="Pfam" id="PF09070">
    <property type="entry name" value="PFU"/>
    <property type="match status" value="1"/>
</dbReference>
<feature type="domain" description="PPM-type phosphatase" evidence="6">
    <location>
        <begin position="478"/>
        <end position="704"/>
    </location>
</feature>
<dbReference type="Proteomes" id="UP000179807">
    <property type="component" value="Unassembled WGS sequence"/>
</dbReference>
<dbReference type="Gene3D" id="2.130.10.10">
    <property type="entry name" value="YVTN repeat-like/Quinoprotein amine dehydrogenase"/>
    <property type="match status" value="1"/>
</dbReference>
<dbReference type="InterPro" id="IPR036322">
    <property type="entry name" value="WD40_repeat_dom_sf"/>
</dbReference>
<evidence type="ECO:0000313" key="8">
    <source>
        <dbReference type="Proteomes" id="UP000179807"/>
    </source>
</evidence>
<dbReference type="InterPro" id="IPR015155">
    <property type="entry name" value="PFU"/>
</dbReference>
<dbReference type="EMBL" id="MLAK01000983">
    <property type="protein sequence ID" value="OHS99840.1"/>
    <property type="molecule type" value="Genomic_DNA"/>
</dbReference>
<keyword evidence="8" id="KW-1185">Reference proteome</keyword>
<dbReference type="VEuPathDB" id="TrichDB:TRFO_33582"/>
<dbReference type="InterPro" id="IPR036457">
    <property type="entry name" value="PPM-type-like_dom_sf"/>
</dbReference>
<evidence type="ECO:0000313" key="7">
    <source>
        <dbReference type="EMBL" id="OHS99840.1"/>
    </source>
</evidence>
<proteinExistence type="inferred from homology"/>
<sequence length="705" mass="79208">MEEGYLLSSQINVLGLQVRTMKYLEYNDQSYVIGGDSKGNIIIVSIKAGKFKHIKNCNVCSNTITSMEFLASSEFYDKPSIVIGDRNGLVQFFSVSSLVNKEITPKKVFEISQFNDCICNLKSTKDGKIIFDSWDLKTRIYSKSGKYIEMSQGVYAAWCSKEDSKGQIISGCADGSLKIWSSDGKLIQTIEHAHKESVRDILLYKNSKNEEIILSIGNDGVLNEWVFTSHDTLQQNRSVTVTISYIYSFVIANNNVIIGSEDKVLYNVDLIQFEVIDIIPIGSVVWATQIMPNGNIIAGCDDGSIRSFTLHADEKASDQEHEAYLHYLKKLEINPSHFRGIPLDDIPYQPDDNCPRGYFCPIRCKKGIALMIQNRGYKKWVCVGKSIIEQRKKDPHGREYDTSFTILIGDDSLTMYVRFEDTAEENADTFCKDHNLGPRDRNEIIEFLNENFKVDQLGKTQKRKAVTVERSGSFKYCYYGLAETQGMRSYMQDACCEVEYENGTAFFGVFDGHGSEVPAIYAAEQMPSIVEKNEMDLEKSFKEIDSKMIQFEICGTTAAVALIKDDFLFVGNLGDSRVVLCRENPIRMTVDHKAEDPEEANYIREHGGTVTQGKVSGLLAVSRSLGDSILLKYANHNPHLSQMKLITGDRILIACDGLFDVYSDEEASNDVRKATDPLSAAIQLRDDALFRGSGDNISVMVIFIK</sequence>
<dbReference type="InterPro" id="IPR015943">
    <property type="entry name" value="WD40/YVTN_repeat-like_dom_sf"/>
</dbReference>
<dbReference type="InterPro" id="IPR015655">
    <property type="entry name" value="PP2C"/>
</dbReference>
<evidence type="ECO:0000259" key="5">
    <source>
        <dbReference type="PROSITE" id="PS51394"/>
    </source>
</evidence>
<evidence type="ECO:0000256" key="2">
    <source>
        <dbReference type="ARBA" id="ARBA00022801"/>
    </source>
</evidence>
<dbReference type="SUPFAM" id="SSF81606">
    <property type="entry name" value="PP2C-like"/>
    <property type="match status" value="1"/>
</dbReference>
<gene>
    <name evidence="7" type="ORF">TRFO_33582</name>
</gene>
<dbReference type="PROSITE" id="PS51746">
    <property type="entry name" value="PPM_2"/>
    <property type="match status" value="1"/>
</dbReference>
<feature type="domain" description="PFU" evidence="5">
    <location>
        <begin position="372"/>
        <end position="462"/>
    </location>
</feature>
<evidence type="ECO:0000256" key="1">
    <source>
        <dbReference type="ARBA" id="ARBA00022723"/>
    </source>
</evidence>
<dbReference type="RefSeq" id="XP_068352977.1">
    <property type="nucleotide sequence ID" value="XM_068509161.1"/>
</dbReference>
<dbReference type="SMART" id="SM00332">
    <property type="entry name" value="PP2Cc"/>
    <property type="match status" value="1"/>
</dbReference>
<dbReference type="InterPro" id="IPR038122">
    <property type="entry name" value="PFU_sf"/>
</dbReference>
<dbReference type="PANTHER" id="PTHR47992">
    <property type="entry name" value="PROTEIN PHOSPHATASE"/>
    <property type="match status" value="1"/>
</dbReference>
<dbReference type="CDD" id="cd00143">
    <property type="entry name" value="PP2Cc"/>
    <property type="match status" value="1"/>
</dbReference>
<name>A0A1J4JL57_9EUKA</name>
<dbReference type="GO" id="GO:0046872">
    <property type="term" value="F:metal ion binding"/>
    <property type="evidence" value="ECO:0007669"/>
    <property type="project" value="UniProtKB-KW"/>
</dbReference>
<protein>
    <submittedName>
        <fullName evidence="7">Protein phosphatase 2C</fullName>
    </submittedName>
</protein>
<comment type="similarity">
    <text evidence="4">Belongs to the PP2C family.</text>
</comment>